<evidence type="ECO:0000313" key="2">
    <source>
        <dbReference type="EMBL" id="KAL0489626.1"/>
    </source>
</evidence>
<proteinExistence type="predicted"/>
<dbReference type="AlphaFoldDB" id="A0AAW2ZII7"/>
<accession>A0AAW2ZII7</accession>
<organism evidence="2 3">
    <name type="scientific">Acrasis kona</name>
    <dbReference type="NCBI Taxonomy" id="1008807"/>
    <lineage>
        <taxon>Eukaryota</taxon>
        <taxon>Discoba</taxon>
        <taxon>Heterolobosea</taxon>
        <taxon>Tetramitia</taxon>
        <taxon>Eutetramitia</taxon>
        <taxon>Acrasidae</taxon>
        <taxon>Acrasis</taxon>
    </lineage>
</organism>
<evidence type="ECO:0000256" key="1">
    <source>
        <dbReference type="SAM" id="MobiDB-lite"/>
    </source>
</evidence>
<protein>
    <submittedName>
        <fullName evidence="2">Developmentally-regulated protein</fullName>
    </submittedName>
</protein>
<keyword evidence="3" id="KW-1185">Reference proteome</keyword>
<sequence>MTNYLSNNLLDDFDFIQAPTNGIDGEEFAIEKTEKEIPECQIEVFLKPAKSRDDQYEPSPFPYSLLCSPYKYDMKIVGNMDKETEESLTVELVDSTTLQPVHVPLSAVHSAKISNHGGLALTVEPITKVDKQERVIRFALNLTSFHVNRKSFCLLVKSATNNSLFVSSEFRTYARRREYHNYNRPNTAQSPQSPERKKSPVNDMLSKVPPISMYLPYGHLPPMMEANERTSLAIQLMNSLTPVERQTVNYYVQGCVPMVPLHMTGSYHMMPSAVPMHPLLSRVVPSPATAAYRGNMPMMMMPNTVMVGGLNAESYYKPGMF</sequence>
<evidence type="ECO:0000313" key="3">
    <source>
        <dbReference type="Proteomes" id="UP001431209"/>
    </source>
</evidence>
<gene>
    <name evidence="2" type="ORF">AKO1_010553</name>
</gene>
<name>A0AAW2ZII7_9EUKA</name>
<feature type="region of interest" description="Disordered" evidence="1">
    <location>
        <begin position="180"/>
        <end position="204"/>
    </location>
</feature>
<comment type="caution">
    <text evidence="2">The sequence shown here is derived from an EMBL/GenBank/DDBJ whole genome shotgun (WGS) entry which is preliminary data.</text>
</comment>
<feature type="compositionally biased region" description="Polar residues" evidence="1">
    <location>
        <begin position="183"/>
        <end position="193"/>
    </location>
</feature>
<dbReference type="Proteomes" id="UP001431209">
    <property type="component" value="Unassembled WGS sequence"/>
</dbReference>
<dbReference type="EMBL" id="JAOPGA020001576">
    <property type="protein sequence ID" value="KAL0489626.1"/>
    <property type="molecule type" value="Genomic_DNA"/>
</dbReference>
<reference evidence="2 3" key="1">
    <citation type="submission" date="2024-03" db="EMBL/GenBank/DDBJ databases">
        <title>The Acrasis kona genome and developmental transcriptomes reveal deep origins of eukaryotic multicellular pathways.</title>
        <authorList>
            <person name="Sheikh S."/>
            <person name="Fu C.-J."/>
            <person name="Brown M.W."/>
            <person name="Baldauf S.L."/>
        </authorList>
    </citation>
    <scope>NUCLEOTIDE SEQUENCE [LARGE SCALE GENOMIC DNA]</scope>
    <source>
        <strain evidence="2 3">ATCC MYA-3509</strain>
    </source>
</reference>